<dbReference type="InterPro" id="IPR002110">
    <property type="entry name" value="Ankyrin_rpt"/>
</dbReference>
<feature type="region of interest" description="Disordered" evidence="1">
    <location>
        <begin position="51"/>
        <end position="75"/>
    </location>
</feature>
<proteinExistence type="predicted"/>
<sequence length="124" mass="12870">LEAGAGPLEIVNSEVFKDTPVHLAVCMDDLDVLKELLEKCRARGQALLGKDVNDTNADGASTTADESQAPLNRTVDGGQLTPLMLAYREKRPECMRLLLAAGAQPTLLGPVGGGGGKSGKKGGK</sequence>
<evidence type="ECO:0000256" key="1">
    <source>
        <dbReference type="SAM" id="MobiDB-lite"/>
    </source>
</evidence>
<feature type="compositionally biased region" description="Polar residues" evidence="1">
    <location>
        <begin position="54"/>
        <end position="71"/>
    </location>
</feature>
<evidence type="ECO:0000313" key="3">
    <source>
        <dbReference type="Proteomes" id="UP001165090"/>
    </source>
</evidence>
<evidence type="ECO:0000313" key="2">
    <source>
        <dbReference type="EMBL" id="GLI67626.1"/>
    </source>
</evidence>
<feature type="non-terminal residue" evidence="2">
    <location>
        <position position="124"/>
    </location>
</feature>
<dbReference type="InterPro" id="IPR036770">
    <property type="entry name" value="Ankyrin_rpt-contain_sf"/>
</dbReference>
<reference evidence="2 3" key="1">
    <citation type="journal article" date="2023" name="IScience">
        <title>Expanded male sex-determining region conserved during the evolution of homothallism in the green alga Volvox.</title>
        <authorList>
            <person name="Yamamoto K."/>
            <person name="Matsuzaki R."/>
            <person name="Mahakham W."/>
            <person name="Heman W."/>
            <person name="Sekimoto H."/>
            <person name="Kawachi M."/>
            <person name="Minakuchi Y."/>
            <person name="Toyoda A."/>
            <person name="Nozaki H."/>
        </authorList>
    </citation>
    <scope>NUCLEOTIDE SEQUENCE [LARGE SCALE GENOMIC DNA]</scope>
    <source>
        <strain evidence="2 3">NIES-4468</strain>
    </source>
</reference>
<organism evidence="2 3">
    <name type="scientific">Volvox africanus</name>
    <dbReference type="NCBI Taxonomy" id="51714"/>
    <lineage>
        <taxon>Eukaryota</taxon>
        <taxon>Viridiplantae</taxon>
        <taxon>Chlorophyta</taxon>
        <taxon>core chlorophytes</taxon>
        <taxon>Chlorophyceae</taxon>
        <taxon>CS clade</taxon>
        <taxon>Chlamydomonadales</taxon>
        <taxon>Volvocaceae</taxon>
        <taxon>Volvox</taxon>
    </lineage>
</organism>
<dbReference type="Gene3D" id="1.25.40.20">
    <property type="entry name" value="Ankyrin repeat-containing domain"/>
    <property type="match status" value="1"/>
</dbReference>
<dbReference type="Pfam" id="PF12796">
    <property type="entry name" value="Ank_2"/>
    <property type="match status" value="1"/>
</dbReference>
<dbReference type="SUPFAM" id="SSF48403">
    <property type="entry name" value="Ankyrin repeat"/>
    <property type="match status" value="1"/>
</dbReference>
<keyword evidence="3" id="KW-1185">Reference proteome</keyword>
<name>A0ABQ5SEL3_9CHLO</name>
<accession>A0ABQ5SEL3</accession>
<dbReference type="SMART" id="SM00248">
    <property type="entry name" value="ANK"/>
    <property type="match status" value="2"/>
</dbReference>
<protein>
    <submittedName>
        <fullName evidence="2">Uncharacterized protein</fullName>
    </submittedName>
</protein>
<comment type="caution">
    <text evidence="2">The sequence shown here is derived from an EMBL/GenBank/DDBJ whole genome shotgun (WGS) entry which is preliminary data.</text>
</comment>
<feature type="non-terminal residue" evidence="2">
    <location>
        <position position="1"/>
    </location>
</feature>
<gene>
    <name evidence="2" type="ORF">VaNZ11_011873</name>
</gene>
<dbReference type="Proteomes" id="UP001165090">
    <property type="component" value="Unassembled WGS sequence"/>
</dbReference>
<dbReference type="EMBL" id="BSDZ01000078">
    <property type="protein sequence ID" value="GLI67626.1"/>
    <property type="molecule type" value="Genomic_DNA"/>
</dbReference>